<keyword evidence="3" id="KW-1185">Reference proteome</keyword>
<accession>A0A2J6R1X2</accession>
<dbReference type="AlphaFoldDB" id="A0A2J6R1X2"/>
<dbReference type="EMBL" id="KZ613959">
    <property type="protein sequence ID" value="PMD32517.1"/>
    <property type="molecule type" value="Genomic_DNA"/>
</dbReference>
<protein>
    <submittedName>
        <fullName evidence="2">Uncharacterized protein</fullName>
    </submittedName>
</protein>
<gene>
    <name evidence="2" type="ORF">L207DRAFT_590806</name>
</gene>
<evidence type="ECO:0000256" key="1">
    <source>
        <dbReference type="SAM" id="MobiDB-lite"/>
    </source>
</evidence>
<organism evidence="2 3">
    <name type="scientific">Hyaloscypha variabilis (strain UAMH 11265 / GT02V1 / F)</name>
    <name type="common">Meliniomyces variabilis</name>
    <dbReference type="NCBI Taxonomy" id="1149755"/>
    <lineage>
        <taxon>Eukaryota</taxon>
        <taxon>Fungi</taxon>
        <taxon>Dikarya</taxon>
        <taxon>Ascomycota</taxon>
        <taxon>Pezizomycotina</taxon>
        <taxon>Leotiomycetes</taxon>
        <taxon>Helotiales</taxon>
        <taxon>Hyaloscyphaceae</taxon>
        <taxon>Hyaloscypha</taxon>
        <taxon>Hyaloscypha variabilis</taxon>
    </lineage>
</organism>
<reference evidence="2 3" key="1">
    <citation type="submission" date="2016-04" db="EMBL/GenBank/DDBJ databases">
        <title>A degradative enzymes factory behind the ericoid mycorrhizal symbiosis.</title>
        <authorList>
            <consortium name="DOE Joint Genome Institute"/>
            <person name="Martino E."/>
            <person name="Morin E."/>
            <person name="Grelet G."/>
            <person name="Kuo A."/>
            <person name="Kohler A."/>
            <person name="Daghino S."/>
            <person name="Barry K."/>
            <person name="Choi C."/>
            <person name="Cichocki N."/>
            <person name="Clum A."/>
            <person name="Copeland A."/>
            <person name="Hainaut M."/>
            <person name="Haridas S."/>
            <person name="Labutti K."/>
            <person name="Lindquist E."/>
            <person name="Lipzen A."/>
            <person name="Khouja H.-R."/>
            <person name="Murat C."/>
            <person name="Ohm R."/>
            <person name="Olson A."/>
            <person name="Spatafora J."/>
            <person name="Veneault-Fourrey C."/>
            <person name="Henrissat B."/>
            <person name="Grigoriev I."/>
            <person name="Martin F."/>
            <person name="Perotto S."/>
        </authorList>
    </citation>
    <scope>NUCLEOTIDE SEQUENCE [LARGE SCALE GENOMIC DNA]</scope>
    <source>
        <strain evidence="2 3">F</strain>
    </source>
</reference>
<proteinExistence type="predicted"/>
<evidence type="ECO:0000313" key="3">
    <source>
        <dbReference type="Proteomes" id="UP000235786"/>
    </source>
</evidence>
<evidence type="ECO:0000313" key="2">
    <source>
        <dbReference type="EMBL" id="PMD32517.1"/>
    </source>
</evidence>
<name>A0A2J6R1X2_HYAVF</name>
<dbReference type="OrthoDB" id="3524163at2759"/>
<sequence length="260" mass="27926">MRNPSDPTRDHSGPPAAVDSQRQLTFTVEIPSSVPWSLSGDSFFIQPFLFNGDASTWYYYDNIKYTNVTGTPSNPLTFQLTFNADQVTGNVVETASTTIYPGDLVTFTFTLQNGTTWKQVWSVTPGAIGTAAGATATFGTSSFTFASGAFFNYIWLQALFTGTFWDFGNLSWSNIQITASTTDTSWCTPYPIAVAPPGPGYNATFAGGPSVVAVVGTSSTCTLAEMTWPQPPAALVAEVAFQAELAECAILQSEGERCHY</sequence>
<dbReference type="Proteomes" id="UP000235786">
    <property type="component" value="Unassembled WGS sequence"/>
</dbReference>
<feature type="region of interest" description="Disordered" evidence="1">
    <location>
        <begin position="1"/>
        <end position="20"/>
    </location>
</feature>